<dbReference type="VEuPathDB" id="FungiDB:RhiirFUN_012672"/>
<reference evidence="1 2" key="1">
    <citation type="submission" date="2015-10" db="EMBL/GenBank/DDBJ databases">
        <title>Genome analyses suggest a sexual origin of heterokaryosis in a supposedly ancient asexual fungus.</title>
        <authorList>
            <person name="Ropars J."/>
            <person name="Sedzielewska K."/>
            <person name="Noel J."/>
            <person name="Charron P."/>
            <person name="Farinelli L."/>
            <person name="Marton T."/>
            <person name="Kruger M."/>
            <person name="Pelin A."/>
            <person name="Brachmann A."/>
            <person name="Corradi N."/>
        </authorList>
    </citation>
    <scope>NUCLEOTIDE SEQUENCE [LARGE SCALE GENOMIC DNA]</scope>
    <source>
        <strain evidence="1 2">A4</strain>
    </source>
</reference>
<dbReference type="Proteomes" id="UP000234323">
    <property type="component" value="Unassembled WGS sequence"/>
</dbReference>
<protein>
    <submittedName>
        <fullName evidence="1">Uncharacterized protein</fullName>
    </submittedName>
</protein>
<gene>
    <name evidence="1" type="ORF">RhiirA4_464677</name>
</gene>
<keyword evidence="2" id="KW-1185">Reference proteome</keyword>
<comment type="caution">
    <text evidence="1">The sequence shown here is derived from an EMBL/GenBank/DDBJ whole genome shotgun (WGS) entry which is preliminary data.</text>
</comment>
<organism evidence="1 2">
    <name type="scientific">Rhizophagus irregularis</name>
    <dbReference type="NCBI Taxonomy" id="588596"/>
    <lineage>
        <taxon>Eukaryota</taxon>
        <taxon>Fungi</taxon>
        <taxon>Fungi incertae sedis</taxon>
        <taxon>Mucoromycota</taxon>
        <taxon>Glomeromycotina</taxon>
        <taxon>Glomeromycetes</taxon>
        <taxon>Glomerales</taxon>
        <taxon>Glomeraceae</taxon>
        <taxon>Rhizophagus</taxon>
    </lineage>
</organism>
<sequence>MIHDASSASRISRRKKNEIRATKVICCPPIPKYSESSFSNKVPEETPVQKLARKWGKMPLDLPVALRDDNIAKIALYAVKKVMAVEDPAIVIQWNFAGFNDIPAVPGFRNGDMSQSKQAIVTHFIEHGGVDVKNLNTVFVFRSNNDLGEAENKLPKWVRHQNGVPDVCESAVIHKVTSSGQIDVTIFRYAFNR</sequence>
<evidence type="ECO:0000313" key="1">
    <source>
        <dbReference type="EMBL" id="PKY48927.1"/>
    </source>
</evidence>
<dbReference type="VEuPathDB" id="FungiDB:FUN_011385"/>
<dbReference type="EMBL" id="LLXI01000686">
    <property type="protein sequence ID" value="PKY48927.1"/>
    <property type="molecule type" value="Genomic_DNA"/>
</dbReference>
<accession>A0A2I1GQQ9</accession>
<evidence type="ECO:0000313" key="2">
    <source>
        <dbReference type="Proteomes" id="UP000234323"/>
    </source>
</evidence>
<dbReference type="VEuPathDB" id="FungiDB:RhiirA1_467907"/>
<dbReference type="AlphaFoldDB" id="A0A2I1GQQ9"/>
<name>A0A2I1GQQ9_9GLOM</name>
<proteinExistence type="predicted"/>